<dbReference type="SUPFAM" id="SSF48452">
    <property type="entry name" value="TPR-like"/>
    <property type="match status" value="1"/>
</dbReference>
<keyword evidence="5" id="KW-0802">TPR repeat</keyword>
<organism evidence="9 10">
    <name type="scientific">Pontibacter populi</name>
    <dbReference type="NCBI Taxonomy" id="890055"/>
    <lineage>
        <taxon>Bacteria</taxon>
        <taxon>Pseudomonadati</taxon>
        <taxon>Bacteroidota</taxon>
        <taxon>Cytophagia</taxon>
        <taxon>Cytophagales</taxon>
        <taxon>Hymenobacteraceae</taxon>
        <taxon>Pontibacter</taxon>
    </lineage>
</organism>
<keyword evidence="3" id="KW-0963">Cytoplasm</keyword>
<evidence type="ECO:0000256" key="8">
    <source>
        <dbReference type="ARBA" id="ARBA00041958"/>
    </source>
</evidence>
<name>A0ABV1RUX4_9BACT</name>
<dbReference type="RefSeq" id="WP_350412652.1">
    <property type="nucleotide sequence ID" value="NZ_JBEOKT010000009.1"/>
</dbReference>
<proteinExistence type="predicted"/>
<evidence type="ECO:0000256" key="4">
    <source>
        <dbReference type="ARBA" id="ARBA00022737"/>
    </source>
</evidence>
<sequence length="259" mass="29016">MKRQLQVWMFVLMLGLTASPIVAVAGVGNEQLLKKAKELMVSYRDSEALAMYEEVLQVAPDNYTALCNASFLNCRIGERVTDEGTKIAFYLKGKEYASRAYELKPEDAESNYVMAVSLGAMAMVSGPKQRLAGITQMKSFLDAAIANNKEHAGVWHLLGRWYFKMANLNFAEATAAKMFFGGVCGEATNEEAASALQTAIKYNPMNIQYYYDLATVYKELKSKEYCTETLKQAIALDVTTKDEMELARRCKIMLQEYSK</sequence>
<keyword evidence="10" id="KW-1185">Reference proteome</keyword>
<dbReference type="PANTHER" id="PTHR16056">
    <property type="entry name" value="REGULATOR OF MICROTUBULE DYNAMICS PROTEIN"/>
    <property type="match status" value="1"/>
</dbReference>
<dbReference type="EMBL" id="JBEOKT010000009">
    <property type="protein sequence ID" value="MER2998201.1"/>
    <property type="molecule type" value="Genomic_DNA"/>
</dbReference>
<keyword evidence="6" id="KW-0206">Cytoskeleton</keyword>
<evidence type="ECO:0000256" key="6">
    <source>
        <dbReference type="ARBA" id="ARBA00023212"/>
    </source>
</evidence>
<dbReference type="PANTHER" id="PTHR16056:SF16">
    <property type="entry name" value="REGULATOR OF MICROTUBULE DYNAMICS PROTEIN 1"/>
    <property type="match status" value="1"/>
</dbReference>
<protein>
    <recommendedName>
        <fullName evidence="7">Regulator of microtubule dynamics protein 1</fullName>
    </recommendedName>
    <alternativeName>
        <fullName evidence="8">Protein FAM82B</fullName>
    </alternativeName>
</protein>
<dbReference type="Proteomes" id="UP001476807">
    <property type="component" value="Unassembled WGS sequence"/>
</dbReference>
<dbReference type="InterPro" id="IPR049039">
    <property type="entry name" value="RMD1-3_a_helical_rpt"/>
</dbReference>
<evidence type="ECO:0000313" key="9">
    <source>
        <dbReference type="EMBL" id="MER2998201.1"/>
    </source>
</evidence>
<evidence type="ECO:0000313" key="10">
    <source>
        <dbReference type="Proteomes" id="UP001476807"/>
    </source>
</evidence>
<accession>A0ABV1RUX4</accession>
<evidence type="ECO:0000256" key="3">
    <source>
        <dbReference type="ARBA" id="ARBA00022490"/>
    </source>
</evidence>
<keyword evidence="4" id="KW-0677">Repeat</keyword>
<comment type="subunit">
    <text evidence="2">Interacts with microtubules.</text>
</comment>
<dbReference type="InterPro" id="IPR011990">
    <property type="entry name" value="TPR-like_helical_dom_sf"/>
</dbReference>
<comment type="caution">
    <text evidence="9">The sequence shown here is derived from an EMBL/GenBank/DDBJ whole genome shotgun (WGS) entry which is preliminary data.</text>
</comment>
<evidence type="ECO:0000256" key="7">
    <source>
        <dbReference type="ARBA" id="ARBA00039966"/>
    </source>
</evidence>
<evidence type="ECO:0000256" key="5">
    <source>
        <dbReference type="ARBA" id="ARBA00022803"/>
    </source>
</evidence>
<evidence type="ECO:0000256" key="1">
    <source>
        <dbReference type="ARBA" id="ARBA00004245"/>
    </source>
</evidence>
<dbReference type="Pfam" id="PF21033">
    <property type="entry name" value="RMD1-3"/>
    <property type="match status" value="1"/>
</dbReference>
<gene>
    <name evidence="9" type="ORF">ABS362_11655</name>
</gene>
<evidence type="ECO:0000256" key="2">
    <source>
        <dbReference type="ARBA" id="ARBA00011375"/>
    </source>
</evidence>
<reference evidence="9 10" key="1">
    <citation type="submission" date="2024-06" db="EMBL/GenBank/DDBJ databases">
        <title>Pontibacter populi HYL7-15.</title>
        <authorList>
            <person name="Kim M.K."/>
        </authorList>
    </citation>
    <scope>NUCLEOTIDE SEQUENCE [LARGE SCALE GENOMIC DNA]</scope>
    <source>
        <strain evidence="9 10">HYL7-15</strain>
    </source>
</reference>
<dbReference type="Gene3D" id="1.25.40.10">
    <property type="entry name" value="Tetratricopeptide repeat domain"/>
    <property type="match status" value="2"/>
</dbReference>
<comment type="subcellular location">
    <subcellularLocation>
        <location evidence="1">Cytoplasm</location>
        <location evidence="1">Cytoskeleton</location>
    </subcellularLocation>
</comment>